<dbReference type="EMBL" id="AVOT02003395">
    <property type="protein sequence ID" value="MBW0473380.1"/>
    <property type="molecule type" value="Genomic_DNA"/>
</dbReference>
<reference evidence="1" key="1">
    <citation type="submission" date="2021-03" db="EMBL/GenBank/DDBJ databases">
        <title>Draft genome sequence of rust myrtle Austropuccinia psidii MF-1, a brazilian biotype.</title>
        <authorList>
            <person name="Quecine M.C."/>
            <person name="Pachon D.M.R."/>
            <person name="Bonatelli M.L."/>
            <person name="Correr F.H."/>
            <person name="Franceschini L.M."/>
            <person name="Leite T.F."/>
            <person name="Margarido G.R.A."/>
            <person name="Almeida C.A."/>
            <person name="Ferrarezi J.A."/>
            <person name="Labate C.A."/>
        </authorList>
    </citation>
    <scope>NUCLEOTIDE SEQUENCE</scope>
    <source>
        <strain evidence="1">MF-1</strain>
    </source>
</reference>
<name>A0A9Q3GNK3_9BASI</name>
<comment type="caution">
    <text evidence="1">The sequence shown here is derived from an EMBL/GenBank/DDBJ whole genome shotgun (WGS) entry which is preliminary data.</text>
</comment>
<evidence type="ECO:0000313" key="1">
    <source>
        <dbReference type="EMBL" id="MBW0473380.1"/>
    </source>
</evidence>
<organism evidence="1 2">
    <name type="scientific">Austropuccinia psidii MF-1</name>
    <dbReference type="NCBI Taxonomy" id="1389203"/>
    <lineage>
        <taxon>Eukaryota</taxon>
        <taxon>Fungi</taxon>
        <taxon>Dikarya</taxon>
        <taxon>Basidiomycota</taxon>
        <taxon>Pucciniomycotina</taxon>
        <taxon>Pucciniomycetes</taxon>
        <taxon>Pucciniales</taxon>
        <taxon>Sphaerophragmiaceae</taxon>
        <taxon>Austropuccinia</taxon>
    </lineage>
</organism>
<gene>
    <name evidence="1" type="ORF">O181_013095</name>
</gene>
<protein>
    <submittedName>
        <fullName evidence="1">Uncharacterized protein</fullName>
    </submittedName>
</protein>
<accession>A0A9Q3GNK3</accession>
<evidence type="ECO:0000313" key="2">
    <source>
        <dbReference type="Proteomes" id="UP000765509"/>
    </source>
</evidence>
<dbReference type="AlphaFoldDB" id="A0A9Q3GNK3"/>
<keyword evidence="2" id="KW-1185">Reference proteome</keyword>
<sequence length="155" mass="17031">MDSTKVEDLILGHKDSSGIIPSTSHGLATCLNSIALLGELKKPSLTSSVHIPQIILSQSLITSIDEVFKEIKDIGEHVAISSLHLIKGDMDFTPLSFHASLEEQWDEEEEPEGIEAVLKLVTPVHHHSMSLSFKVKEEKLPPNSTCDHHIEPEGL</sequence>
<dbReference type="Proteomes" id="UP000765509">
    <property type="component" value="Unassembled WGS sequence"/>
</dbReference>
<proteinExistence type="predicted"/>